<dbReference type="InterPro" id="IPR052017">
    <property type="entry name" value="TSUP"/>
</dbReference>
<organism evidence="9 10">
    <name type="scientific">Propionibacterium cyclohexanicum</name>
    <dbReference type="NCBI Taxonomy" id="64702"/>
    <lineage>
        <taxon>Bacteria</taxon>
        <taxon>Bacillati</taxon>
        <taxon>Actinomycetota</taxon>
        <taxon>Actinomycetes</taxon>
        <taxon>Propionibacteriales</taxon>
        <taxon>Propionibacteriaceae</taxon>
        <taxon>Propionibacterium</taxon>
    </lineage>
</organism>
<feature type="transmembrane region" description="Helical" evidence="8">
    <location>
        <begin position="152"/>
        <end position="170"/>
    </location>
</feature>
<evidence type="ECO:0000313" key="10">
    <source>
        <dbReference type="Proteomes" id="UP000198815"/>
    </source>
</evidence>
<feature type="transmembrane region" description="Helical" evidence="8">
    <location>
        <begin position="129"/>
        <end position="146"/>
    </location>
</feature>
<protein>
    <recommendedName>
        <fullName evidence="8">Probable membrane transporter protein</fullName>
    </recommendedName>
</protein>
<dbReference type="AlphaFoldDB" id="A0A1H9SHR0"/>
<keyword evidence="7 8" id="KW-0472">Membrane</keyword>
<dbReference type="STRING" id="64702.SAMN05443377_11360"/>
<dbReference type="OrthoDB" id="3782574at2"/>
<feature type="transmembrane region" description="Helical" evidence="8">
    <location>
        <begin position="97"/>
        <end position="117"/>
    </location>
</feature>
<reference evidence="9 10" key="1">
    <citation type="submission" date="2016-10" db="EMBL/GenBank/DDBJ databases">
        <authorList>
            <person name="de Groot N.N."/>
        </authorList>
    </citation>
    <scope>NUCLEOTIDE SEQUENCE [LARGE SCALE GENOMIC DNA]</scope>
    <source>
        <strain evidence="9 10">DSM 16859</strain>
    </source>
</reference>
<dbReference type="PANTHER" id="PTHR30269:SF0">
    <property type="entry name" value="MEMBRANE TRANSPORTER PROTEIN YFCA-RELATED"/>
    <property type="match status" value="1"/>
</dbReference>
<keyword evidence="3" id="KW-0813">Transport</keyword>
<keyword evidence="4 8" id="KW-1003">Cell membrane</keyword>
<evidence type="ECO:0000256" key="2">
    <source>
        <dbReference type="ARBA" id="ARBA00009142"/>
    </source>
</evidence>
<feature type="transmembrane region" description="Helical" evidence="8">
    <location>
        <begin position="45"/>
        <end position="63"/>
    </location>
</feature>
<feature type="transmembrane region" description="Helical" evidence="8">
    <location>
        <begin position="179"/>
        <end position="196"/>
    </location>
</feature>
<evidence type="ECO:0000256" key="1">
    <source>
        <dbReference type="ARBA" id="ARBA00004651"/>
    </source>
</evidence>
<dbReference type="InterPro" id="IPR002781">
    <property type="entry name" value="TM_pro_TauE-like"/>
</dbReference>
<evidence type="ECO:0000256" key="5">
    <source>
        <dbReference type="ARBA" id="ARBA00022692"/>
    </source>
</evidence>
<gene>
    <name evidence="9" type="ORF">SAMN05443377_11360</name>
</gene>
<dbReference type="GO" id="GO:0005886">
    <property type="term" value="C:plasma membrane"/>
    <property type="evidence" value="ECO:0007669"/>
    <property type="project" value="UniProtKB-SubCell"/>
</dbReference>
<evidence type="ECO:0000256" key="3">
    <source>
        <dbReference type="ARBA" id="ARBA00022448"/>
    </source>
</evidence>
<accession>A0A1H9SHR0</accession>
<evidence type="ECO:0000313" key="9">
    <source>
        <dbReference type="EMBL" id="SER84502.1"/>
    </source>
</evidence>
<proteinExistence type="inferred from homology"/>
<evidence type="ECO:0000256" key="4">
    <source>
        <dbReference type="ARBA" id="ARBA00022475"/>
    </source>
</evidence>
<keyword evidence="10" id="KW-1185">Reference proteome</keyword>
<feature type="transmembrane region" description="Helical" evidence="8">
    <location>
        <begin position="202"/>
        <end position="221"/>
    </location>
</feature>
<dbReference type="EMBL" id="FOGZ01000013">
    <property type="protein sequence ID" value="SER84502.1"/>
    <property type="molecule type" value="Genomic_DNA"/>
</dbReference>
<evidence type="ECO:0000256" key="8">
    <source>
        <dbReference type="RuleBase" id="RU363041"/>
    </source>
</evidence>
<feature type="transmembrane region" description="Helical" evidence="8">
    <location>
        <begin position="228"/>
        <end position="246"/>
    </location>
</feature>
<dbReference type="RefSeq" id="WP_091969681.1">
    <property type="nucleotide sequence ID" value="NZ_FOGZ01000013.1"/>
</dbReference>
<name>A0A1H9SHR0_9ACTN</name>
<dbReference type="PANTHER" id="PTHR30269">
    <property type="entry name" value="TRANSMEMBRANE PROTEIN YFCA"/>
    <property type="match status" value="1"/>
</dbReference>
<keyword evidence="5 8" id="KW-0812">Transmembrane</keyword>
<comment type="similarity">
    <text evidence="2 8">Belongs to the 4-toluene sulfonate uptake permease (TSUP) (TC 2.A.102) family.</text>
</comment>
<evidence type="ECO:0000256" key="7">
    <source>
        <dbReference type="ARBA" id="ARBA00023136"/>
    </source>
</evidence>
<sequence length="250" mass="25876">MELWRLVAVAAAGFGAGLVNTVVGSGSLITYPLMVMFGVPPVSANIANTVGLVPGSIAGAWGYRRELGALKGLLVSLGAASVVGATTGAYLLTRLPAAAFTFAVPVLVLAAALLVAFQQRIAARLRPTEGTRWVPLVVVVFLSGVYGGYFSAAQGVILLGVLGLFLAVGIQEQNALKNLLQMLVNLVAAIFFVTTGPVRWDYAGAVAAGSVIGATAGAWLARRIPSRVLRLFIVVFGVIMACYLGYRALA</sequence>
<dbReference type="Pfam" id="PF01925">
    <property type="entry name" value="TauE"/>
    <property type="match status" value="1"/>
</dbReference>
<evidence type="ECO:0000256" key="6">
    <source>
        <dbReference type="ARBA" id="ARBA00022989"/>
    </source>
</evidence>
<keyword evidence="6 8" id="KW-1133">Transmembrane helix</keyword>
<comment type="subcellular location">
    <subcellularLocation>
        <location evidence="1 8">Cell membrane</location>
        <topology evidence="1 8">Multi-pass membrane protein</topology>
    </subcellularLocation>
</comment>
<dbReference type="Proteomes" id="UP000198815">
    <property type="component" value="Unassembled WGS sequence"/>
</dbReference>
<feature type="transmembrane region" description="Helical" evidence="8">
    <location>
        <begin position="70"/>
        <end position="91"/>
    </location>
</feature>